<evidence type="ECO:0000256" key="1">
    <source>
        <dbReference type="SAM" id="MobiDB-lite"/>
    </source>
</evidence>
<dbReference type="Proteomes" id="UP000001568">
    <property type="component" value="Chromosome 8"/>
</dbReference>
<dbReference type="RefSeq" id="XP_001419135.1">
    <property type="nucleotide sequence ID" value="XM_001419098.1"/>
</dbReference>
<reference evidence="3 4" key="1">
    <citation type="journal article" date="2007" name="Proc. Natl. Acad. Sci. U.S.A.">
        <title>The tiny eukaryote Ostreococcus provides genomic insights into the paradox of plankton speciation.</title>
        <authorList>
            <person name="Palenik B."/>
            <person name="Grimwood J."/>
            <person name="Aerts A."/>
            <person name="Rouze P."/>
            <person name="Salamov A."/>
            <person name="Putnam N."/>
            <person name="Dupont C."/>
            <person name="Jorgensen R."/>
            <person name="Derelle E."/>
            <person name="Rombauts S."/>
            <person name="Zhou K."/>
            <person name="Otillar R."/>
            <person name="Merchant S.S."/>
            <person name="Podell S."/>
            <person name="Gaasterland T."/>
            <person name="Napoli C."/>
            <person name="Gendler K."/>
            <person name="Manuell A."/>
            <person name="Tai V."/>
            <person name="Vallon O."/>
            <person name="Piganeau G."/>
            <person name="Jancek S."/>
            <person name="Heijde M."/>
            <person name="Jabbari K."/>
            <person name="Bowler C."/>
            <person name="Lohr M."/>
            <person name="Robbens S."/>
            <person name="Werner G."/>
            <person name="Dubchak I."/>
            <person name="Pazour G.J."/>
            <person name="Ren Q."/>
            <person name="Paulsen I."/>
            <person name="Delwiche C."/>
            <person name="Schmutz J."/>
            <person name="Rokhsar D."/>
            <person name="Van de Peer Y."/>
            <person name="Moreau H."/>
            <person name="Grigoriev I.V."/>
        </authorList>
    </citation>
    <scope>NUCLEOTIDE SEQUENCE [LARGE SCALE GENOMIC DNA]</scope>
    <source>
        <strain evidence="3 4">CCE9901</strain>
    </source>
</reference>
<dbReference type="Pfam" id="PF26116">
    <property type="entry name" value="FAM13A"/>
    <property type="match status" value="1"/>
</dbReference>
<dbReference type="EMBL" id="CP000588">
    <property type="protein sequence ID" value="ABO97428.1"/>
    <property type="molecule type" value="Genomic_DNA"/>
</dbReference>
<dbReference type="STRING" id="436017.A4S1E3"/>
<feature type="compositionally biased region" description="Basic and acidic residues" evidence="1">
    <location>
        <begin position="17"/>
        <end position="37"/>
    </location>
</feature>
<evidence type="ECO:0000313" key="4">
    <source>
        <dbReference type="Proteomes" id="UP000001568"/>
    </source>
</evidence>
<feature type="domain" description="FAM13A-like" evidence="2">
    <location>
        <begin position="128"/>
        <end position="182"/>
    </location>
</feature>
<feature type="region of interest" description="Disordered" evidence="1">
    <location>
        <begin position="17"/>
        <end position="44"/>
    </location>
</feature>
<evidence type="ECO:0000313" key="3">
    <source>
        <dbReference type="EMBL" id="ABO97428.1"/>
    </source>
</evidence>
<accession>A4S1E3</accession>
<gene>
    <name evidence="3" type="ORF">OSTLU_16452</name>
</gene>
<sequence length="188" mass="20542">MRSRALQSLENARAVLERTNETLGKAARDRGKENDDAAREDDDAGGAIALEVGLNALRVNDDADDARRARGGAEGEETSSASAEAALDACVADVVDDWLGDLDSVTAEVDRVSGLSLQTLYASLRGDEALEKLRVDKSALKRRLRRFDVRILRTTGRKTTRDDKKHLRPLYVRLAKIKDLIAIREAGG</sequence>
<name>A4S1E3_OSTLU</name>
<dbReference type="HOGENOM" id="CLU_1443274_0_0_1"/>
<proteinExistence type="predicted"/>
<dbReference type="Gramene" id="ABO97428">
    <property type="protein sequence ID" value="ABO97428"/>
    <property type="gene ID" value="OSTLU_16452"/>
</dbReference>
<organism evidence="3 4">
    <name type="scientific">Ostreococcus lucimarinus (strain CCE9901)</name>
    <dbReference type="NCBI Taxonomy" id="436017"/>
    <lineage>
        <taxon>Eukaryota</taxon>
        <taxon>Viridiplantae</taxon>
        <taxon>Chlorophyta</taxon>
        <taxon>Mamiellophyceae</taxon>
        <taxon>Mamiellales</taxon>
        <taxon>Bathycoccaceae</taxon>
        <taxon>Ostreococcus</taxon>
    </lineage>
</organism>
<protein>
    <recommendedName>
        <fullName evidence="2">FAM13A-like domain-containing protein</fullName>
    </recommendedName>
</protein>
<keyword evidence="4" id="KW-1185">Reference proteome</keyword>
<dbReference type="OrthoDB" id="10572056at2759"/>
<dbReference type="KEGG" id="olu:OSTLU_16452"/>
<evidence type="ECO:0000259" key="2">
    <source>
        <dbReference type="Pfam" id="PF26116"/>
    </source>
</evidence>
<dbReference type="InterPro" id="IPR059029">
    <property type="entry name" value="FAM13A_dom"/>
</dbReference>
<dbReference type="AlphaFoldDB" id="A4S1E3"/>
<dbReference type="GeneID" id="5003096"/>